<dbReference type="InterPro" id="IPR053221">
    <property type="entry name" value="Burnettramic_acid_biosynth"/>
</dbReference>
<dbReference type="Proteomes" id="UP000053599">
    <property type="component" value="Unassembled WGS sequence"/>
</dbReference>
<evidence type="ECO:0000256" key="1">
    <source>
        <dbReference type="SAM" id="MobiDB-lite"/>
    </source>
</evidence>
<accession>A0A0D1WDB0</accession>
<dbReference type="EMBL" id="KN846951">
    <property type="protein sequence ID" value="KIV86735.1"/>
    <property type="molecule type" value="Genomic_DNA"/>
</dbReference>
<dbReference type="PANTHER" id="PTHR38887">
    <property type="entry name" value="CHROMOSOME 21, WHOLE GENOME SHOTGUN SEQUENCE"/>
    <property type="match status" value="1"/>
</dbReference>
<protein>
    <submittedName>
        <fullName evidence="2">Uncharacterized protein</fullName>
    </submittedName>
</protein>
<proteinExistence type="predicted"/>
<feature type="compositionally biased region" description="Basic and acidic residues" evidence="1">
    <location>
        <begin position="43"/>
        <end position="52"/>
    </location>
</feature>
<gene>
    <name evidence="2" type="ORF">PV11_02330</name>
</gene>
<dbReference type="HOGENOM" id="CLU_023303_2_0_1"/>
<organism evidence="2 3">
    <name type="scientific">Exophiala sideris</name>
    <dbReference type="NCBI Taxonomy" id="1016849"/>
    <lineage>
        <taxon>Eukaryota</taxon>
        <taxon>Fungi</taxon>
        <taxon>Dikarya</taxon>
        <taxon>Ascomycota</taxon>
        <taxon>Pezizomycotina</taxon>
        <taxon>Eurotiomycetes</taxon>
        <taxon>Chaetothyriomycetidae</taxon>
        <taxon>Chaetothyriales</taxon>
        <taxon>Herpotrichiellaceae</taxon>
        <taxon>Exophiala</taxon>
    </lineage>
</organism>
<dbReference type="AlphaFoldDB" id="A0A0D1WDB0"/>
<evidence type="ECO:0000313" key="2">
    <source>
        <dbReference type="EMBL" id="KIV86735.1"/>
    </source>
</evidence>
<name>A0A0D1WDB0_9EURO</name>
<evidence type="ECO:0000313" key="3">
    <source>
        <dbReference type="Proteomes" id="UP000053599"/>
    </source>
</evidence>
<sequence>MAGIILGGIVKGVASGVGLVSESIHDHNERKKAKAHGSTTDGEASHSARQVDSKNPALEEGDEEHWELDEAQDELTGVHSHDLSLSMSKHDQINPTEVTDAFIRRYPVRGAEPARLPLPVVLPQRRPKDRSRGFIRAYAPDLALKDIDQHMFLDFIETFNMASQANPWLNAINLAGLATWALPPGISQAVQIAIMVSVKIAKDVQSRERQNTFLDRINDEFFQPRGLYCLVLTWQPDSIELHTQIDLNATISQREASVHGMDKFKRNMKTGSAVGDVEFTECATLVFPKLDELADQHGPDADSKKAKLKHYKAFSETYFDRRAQAKLAGKNPNSSMAKLNGPTPKFTSRYADPNHAASNGNLFSLLSGGLINTGPPLGTKGSQLGGGLLGGRGGGFGRQSNGGLFGGRQQEDYEPVYQQSHQQQGYYDEQGYHHQGHNTQHQTAYQQQGMGRDYCMDSERGGFGGNGGPLDGLIGAILGSAGLGGASNPIKRILKKNVLYLIIVNMPTEEELAAGHEFARKAAEHQGSHPAQSTRY</sequence>
<dbReference type="OrthoDB" id="3433125at2759"/>
<reference evidence="2 3" key="1">
    <citation type="submission" date="2015-01" db="EMBL/GenBank/DDBJ databases">
        <title>The Genome Sequence of Exophiala sideris CBS121828.</title>
        <authorList>
            <consortium name="The Broad Institute Genomics Platform"/>
            <person name="Cuomo C."/>
            <person name="de Hoog S."/>
            <person name="Gorbushina A."/>
            <person name="Stielow B."/>
            <person name="Teixiera M."/>
            <person name="Abouelleil A."/>
            <person name="Chapman S.B."/>
            <person name="Priest M."/>
            <person name="Young S.K."/>
            <person name="Wortman J."/>
            <person name="Nusbaum C."/>
            <person name="Birren B."/>
        </authorList>
    </citation>
    <scope>NUCLEOTIDE SEQUENCE [LARGE SCALE GENOMIC DNA]</scope>
    <source>
        <strain evidence="2 3">CBS 121828</strain>
    </source>
</reference>
<dbReference type="PANTHER" id="PTHR38887:SF1">
    <property type="entry name" value="RAS MODIFICATION PROTEIN ERF4"/>
    <property type="match status" value="1"/>
</dbReference>
<feature type="region of interest" description="Disordered" evidence="1">
    <location>
        <begin position="24"/>
        <end position="66"/>
    </location>
</feature>